<evidence type="ECO:0000259" key="6">
    <source>
        <dbReference type="PROSITE" id="PS51767"/>
    </source>
</evidence>
<dbReference type="AlphaFoldDB" id="A0AB34G0Z4"/>
<keyword evidence="4 5" id="KW-0378">Hydrolase</keyword>
<dbReference type="PROSITE" id="PS00141">
    <property type="entry name" value="ASP_PROTEASE"/>
    <property type="match status" value="1"/>
</dbReference>
<keyword evidence="3 5" id="KW-0064">Aspartyl protease</keyword>
<evidence type="ECO:0000313" key="8">
    <source>
        <dbReference type="Proteomes" id="UP001163105"/>
    </source>
</evidence>
<proteinExistence type="inferred from homology"/>
<evidence type="ECO:0000256" key="1">
    <source>
        <dbReference type="ARBA" id="ARBA00007447"/>
    </source>
</evidence>
<dbReference type="PANTHER" id="PTHR47966:SF2">
    <property type="entry name" value="ASPERGILLOPEPSIN-1-RELATED"/>
    <property type="match status" value="1"/>
</dbReference>
<evidence type="ECO:0000256" key="2">
    <source>
        <dbReference type="ARBA" id="ARBA00022670"/>
    </source>
</evidence>
<dbReference type="InterPro" id="IPR001461">
    <property type="entry name" value="Aspartic_peptidase_A1"/>
</dbReference>
<dbReference type="InterPro" id="IPR001969">
    <property type="entry name" value="Aspartic_peptidase_AS"/>
</dbReference>
<dbReference type="PRINTS" id="PR00792">
    <property type="entry name" value="PEPSIN"/>
</dbReference>
<evidence type="ECO:0000256" key="5">
    <source>
        <dbReference type="RuleBase" id="RU000454"/>
    </source>
</evidence>
<dbReference type="InterPro" id="IPR033121">
    <property type="entry name" value="PEPTIDASE_A1"/>
</dbReference>
<name>A0AB34G0Z4_9HYPO</name>
<accession>A0AB34G0Z4</accession>
<dbReference type="Gene3D" id="2.40.70.10">
    <property type="entry name" value="Acid Proteases"/>
    <property type="match status" value="2"/>
</dbReference>
<keyword evidence="8" id="KW-1185">Reference proteome</keyword>
<dbReference type="SUPFAM" id="SSF50630">
    <property type="entry name" value="Acid proteases"/>
    <property type="match status" value="1"/>
</dbReference>
<comment type="caution">
    <text evidence="7">The sequence shown here is derived from an EMBL/GenBank/DDBJ whole genome shotgun (WGS) entry which is preliminary data.</text>
</comment>
<evidence type="ECO:0000313" key="7">
    <source>
        <dbReference type="EMBL" id="KAJ6445179.1"/>
    </source>
</evidence>
<gene>
    <name evidence="7" type="ORF">O9K51_03584</name>
</gene>
<organism evidence="7 8">
    <name type="scientific">Purpureocillium lavendulum</name>
    <dbReference type="NCBI Taxonomy" id="1247861"/>
    <lineage>
        <taxon>Eukaryota</taxon>
        <taxon>Fungi</taxon>
        <taxon>Dikarya</taxon>
        <taxon>Ascomycota</taxon>
        <taxon>Pezizomycotina</taxon>
        <taxon>Sordariomycetes</taxon>
        <taxon>Hypocreomycetidae</taxon>
        <taxon>Hypocreales</taxon>
        <taxon>Ophiocordycipitaceae</taxon>
        <taxon>Purpureocillium</taxon>
    </lineage>
</organism>
<dbReference type="Pfam" id="PF00026">
    <property type="entry name" value="Asp"/>
    <property type="match status" value="1"/>
</dbReference>
<reference evidence="7" key="1">
    <citation type="submission" date="2023-01" db="EMBL/GenBank/DDBJ databases">
        <title>The growth and conidiation of Purpureocillium lavendulum are regulated by nitrogen source and histone H3K14 acetylation.</title>
        <authorList>
            <person name="Tang P."/>
            <person name="Han J."/>
            <person name="Zhang C."/>
            <person name="Tang P."/>
            <person name="Qi F."/>
            <person name="Zhang K."/>
            <person name="Liang L."/>
        </authorList>
    </citation>
    <scope>NUCLEOTIDE SEQUENCE</scope>
    <source>
        <strain evidence="7">YMF1.00683</strain>
    </source>
</reference>
<comment type="similarity">
    <text evidence="1 5">Belongs to the peptidase A1 family.</text>
</comment>
<sequence length="298" mass="32858">MPTASTWLSKQPKFWNKDYLIEAKVGSPPQTLSLALDTASSDFWVFSNDTPADRIDGRVIYDPSKSSARRLDGHYWGVKYGEKAAVGGAVYWDVVSIGKIRVLKQAIQSVEMLTRSIELSMNASGVFGLAFDSRNKVQPTSKRTWFSKAKRHFQEPLFTTHLKDEAGNITYTPVVGNTGLWRWSSTGYRIGQGPFRRRRITGIADTGSSLMLMPERIAAEYWGQVDGANYDAATGGFTYPCGTPLPDFAFGVGKQAITVPGNMMHNMQNDGIWGGPALQAAFVVWDAGRMRLGWAQAA</sequence>
<dbReference type="PANTHER" id="PTHR47966">
    <property type="entry name" value="BETA-SITE APP-CLEAVING ENZYME, ISOFORM A-RELATED"/>
    <property type="match status" value="1"/>
</dbReference>
<feature type="domain" description="Peptidase A1" evidence="6">
    <location>
        <begin position="19"/>
        <end position="295"/>
    </location>
</feature>
<keyword evidence="2 5" id="KW-0645">Protease</keyword>
<dbReference type="Proteomes" id="UP001163105">
    <property type="component" value="Unassembled WGS sequence"/>
</dbReference>
<protein>
    <submittedName>
        <fullName evidence="7">Secreted aspartic proteinase</fullName>
    </submittedName>
</protein>
<dbReference type="InterPro" id="IPR021109">
    <property type="entry name" value="Peptidase_aspartic_dom_sf"/>
</dbReference>
<dbReference type="CDD" id="cd06097">
    <property type="entry name" value="Aspergillopepsin_like"/>
    <property type="match status" value="1"/>
</dbReference>
<dbReference type="GO" id="GO:0004190">
    <property type="term" value="F:aspartic-type endopeptidase activity"/>
    <property type="evidence" value="ECO:0007669"/>
    <property type="project" value="UniProtKB-KW"/>
</dbReference>
<evidence type="ECO:0000256" key="4">
    <source>
        <dbReference type="ARBA" id="ARBA00022801"/>
    </source>
</evidence>
<dbReference type="EMBL" id="JAQHRD010000002">
    <property type="protein sequence ID" value="KAJ6445179.1"/>
    <property type="molecule type" value="Genomic_DNA"/>
</dbReference>
<dbReference type="GO" id="GO:0006508">
    <property type="term" value="P:proteolysis"/>
    <property type="evidence" value="ECO:0007669"/>
    <property type="project" value="UniProtKB-KW"/>
</dbReference>
<dbReference type="PROSITE" id="PS51767">
    <property type="entry name" value="PEPTIDASE_A1"/>
    <property type="match status" value="1"/>
</dbReference>
<dbReference type="InterPro" id="IPR034163">
    <property type="entry name" value="Aspergillopepsin-like_cat_dom"/>
</dbReference>
<evidence type="ECO:0000256" key="3">
    <source>
        <dbReference type="ARBA" id="ARBA00022750"/>
    </source>
</evidence>